<dbReference type="InterPro" id="IPR003892">
    <property type="entry name" value="CUE"/>
</dbReference>
<evidence type="ECO:0000256" key="1">
    <source>
        <dbReference type="SAM" id="MobiDB-lite"/>
    </source>
</evidence>
<feature type="compositionally biased region" description="Basic and acidic residues" evidence="1">
    <location>
        <begin position="710"/>
        <end position="727"/>
    </location>
</feature>
<feature type="compositionally biased region" description="Acidic residues" evidence="1">
    <location>
        <begin position="669"/>
        <end position="683"/>
    </location>
</feature>
<gene>
    <name evidence="3" type="ORF">PLOB_00013613</name>
</gene>
<dbReference type="Proteomes" id="UP001159405">
    <property type="component" value="Unassembled WGS sequence"/>
</dbReference>
<dbReference type="PROSITE" id="PS51140">
    <property type="entry name" value="CUE"/>
    <property type="match status" value="1"/>
</dbReference>
<dbReference type="SUPFAM" id="SSF46934">
    <property type="entry name" value="UBA-like"/>
    <property type="match status" value="1"/>
</dbReference>
<dbReference type="Gene3D" id="1.10.8.10">
    <property type="entry name" value="DNA helicase RuvA subunit, C-terminal domain"/>
    <property type="match status" value="1"/>
</dbReference>
<feature type="domain" description="CUE" evidence="2">
    <location>
        <begin position="486"/>
        <end position="529"/>
    </location>
</feature>
<dbReference type="PANTHER" id="PTHR21494">
    <property type="entry name" value="ACTIVATING SIGNAL COINTEGRATOR 1 COMPLEX SUBUNIT 2 ASC-1 COMPLEX SUBUNIT P100"/>
    <property type="match status" value="1"/>
</dbReference>
<name>A0ABN8NEG2_9CNID</name>
<proteinExistence type="predicted"/>
<dbReference type="InterPro" id="IPR009060">
    <property type="entry name" value="UBA-like_sf"/>
</dbReference>
<comment type="caution">
    <text evidence="3">The sequence shown here is derived from an EMBL/GenBank/DDBJ whole genome shotgun (WGS) entry which is preliminary data.</text>
</comment>
<evidence type="ECO:0000313" key="4">
    <source>
        <dbReference type="Proteomes" id="UP001159405"/>
    </source>
</evidence>
<dbReference type="InterPro" id="IPR052586">
    <property type="entry name" value="ASCC2"/>
</dbReference>
<dbReference type="InterPro" id="IPR041800">
    <property type="entry name" value="ASCC2_CUE"/>
</dbReference>
<sequence length="779" mass="88898">MEFQNFFLKDKGNEDVVALDLRVKTTTNPVTNVLEEIPELDPVWAEDVQFVPYTPPPVSESVLDHGTIEEWSERISLIDDDLKWLLSLPHTRFWCQVIFDETLQQFLDSYLQFAPRNFDASVLSPELAFLHENVHKRVFMTYVRMSTHKESKEDFITANTFGDILYENFLFDIPKIMDICTLYGGKNSANTPLLRKMLDNIFSKQPKYHSDLDATIPTIYETLDDILSKCGIKYKLDAETDQPQKLSDVRNGPSASLSVRQLEDIVLYLNDTTETLLAFLRTYPVVCDSFVRREFVQRVAGFYELLVPHFRNCLIDIKSQNLKEKWKHVKLALIKVCRVILHTCCIEPLERSGGSEDQVQSCVENFLQILTSILSEKRFLSSYDSRFVIKEDLNRIQRCSVSTDETRVEYIMAAVESARRAFPNHVKRKENSSKPHSSTAAFGSENTVVAVNGQFESWIEEDVREVKEVIDQRNDGAVSKTVNEAELFSLVSHVQDLLPGLGDGFIILCLEELNYEVEQVINLILEDNLPPCLQNLDRNLSKDEAMKDKKQPVKTLLEQRHSVYDKDDFDVFAGNKLNLSKIHKGKRRDVGSIKKLLSDKSDITESVKERYAAYDVFNRHVWTASLYDDEYDDTYDSQNVGAQDPDSADELTIRRPFTTPRVLGGSPEPSDDEEEEDGENEDDSTQKESIGKSQDSQVDKSLVNRRQRGRGHERQGPKKDEANKEGQKGGTRGRGRGVSASESKQRAHNERNKGTRANHNRKAGAAVKRNKGMGMLPSR</sequence>
<dbReference type="CDD" id="cd14364">
    <property type="entry name" value="CUE_ASCC2"/>
    <property type="match status" value="1"/>
</dbReference>
<accession>A0ABN8NEG2</accession>
<dbReference type="SMART" id="SM00546">
    <property type="entry name" value="CUE"/>
    <property type="match status" value="1"/>
</dbReference>
<protein>
    <recommendedName>
        <fullName evidence="2">CUE domain-containing protein</fullName>
    </recommendedName>
</protein>
<organism evidence="3 4">
    <name type="scientific">Porites lobata</name>
    <dbReference type="NCBI Taxonomy" id="104759"/>
    <lineage>
        <taxon>Eukaryota</taxon>
        <taxon>Metazoa</taxon>
        <taxon>Cnidaria</taxon>
        <taxon>Anthozoa</taxon>
        <taxon>Hexacorallia</taxon>
        <taxon>Scleractinia</taxon>
        <taxon>Fungiina</taxon>
        <taxon>Poritidae</taxon>
        <taxon>Porites</taxon>
    </lineage>
</organism>
<evidence type="ECO:0000313" key="3">
    <source>
        <dbReference type="EMBL" id="CAH3106040.1"/>
    </source>
</evidence>
<dbReference type="EMBL" id="CALNXK010000018">
    <property type="protein sequence ID" value="CAH3106040.1"/>
    <property type="molecule type" value="Genomic_DNA"/>
</dbReference>
<reference evidence="3 4" key="1">
    <citation type="submission" date="2022-05" db="EMBL/GenBank/DDBJ databases">
        <authorList>
            <consortium name="Genoscope - CEA"/>
            <person name="William W."/>
        </authorList>
    </citation>
    <scope>NUCLEOTIDE SEQUENCE [LARGE SCALE GENOMIC DNA]</scope>
</reference>
<dbReference type="PANTHER" id="PTHR21494:SF0">
    <property type="entry name" value="ACTIVATING SIGNAL COINTEGRATOR 1 COMPLEX SUBUNIT 2"/>
    <property type="match status" value="1"/>
</dbReference>
<feature type="region of interest" description="Disordered" evidence="1">
    <location>
        <begin position="635"/>
        <end position="779"/>
    </location>
</feature>
<evidence type="ECO:0000259" key="2">
    <source>
        <dbReference type="PROSITE" id="PS51140"/>
    </source>
</evidence>
<feature type="compositionally biased region" description="Basic and acidic residues" evidence="1">
    <location>
        <begin position="743"/>
        <end position="753"/>
    </location>
</feature>
<keyword evidence="4" id="KW-1185">Reference proteome</keyword>
<dbReference type="Pfam" id="PF02845">
    <property type="entry name" value="CUE"/>
    <property type="match status" value="1"/>
</dbReference>